<dbReference type="SUPFAM" id="SSF56300">
    <property type="entry name" value="Metallo-dependent phosphatases"/>
    <property type="match status" value="1"/>
</dbReference>
<dbReference type="PANTHER" id="PTHR31302">
    <property type="entry name" value="TRANSMEMBRANE PROTEIN WITH METALLOPHOSPHOESTERASE DOMAIN-RELATED"/>
    <property type="match status" value="1"/>
</dbReference>
<feature type="transmembrane region" description="Helical" evidence="4">
    <location>
        <begin position="33"/>
        <end position="57"/>
    </location>
</feature>
<evidence type="ECO:0000256" key="2">
    <source>
        <dbReference type="ARBA" id="ARBA00022801"/>
    </source>
</evidence>
<dbReference type="GO" id="GO:0009245">
    <property type="term" value="P:lipid A biosynthetic process"/>
    <property type="evidence" value="ECO:0007669"/>
    <property type="project" value="TreeGrafter"/>
</dbReference>
<sequence length="371" mass="41154">MKTRGKQMHHPVEVSHKEHPVAAPEKRCATNAALGWGGGAVFAGGVTALGLFTYALLVEPLNIQMERLTIHLLRATGRLPRDGLRILQLSDSHFQGGVRSWRELAKIKRIRALTAGLEYDLLVHTGDFIHYDNGLENVLRLLDAVPRPRLGAFGVLGNHDYTHYAMQEALPRMWRTFLAEERVADQHRNGAARMVAAATRWLRYIRYVRNTPLDGRRTGSNNANRLTAALEEWGMTLLHNRTVHLQQPETGLDIYLAGVDDVVEGRPHLGNSLQEVPEGAPVILLSHNPDIIASPQLPKIDLVLSGHTHGGQIKLPLWGPAHTQSEHIPRRHVAGYFQVGSTQVYISRGLGEGIPLRFRAGPQIALIEVKA</sequence>
<feature type="compositionally biased region" description="Basic and acidic residues" evidence="3">
    <location>
        <begin position="10"/>
        <end position="22"/>
    </location>
</feature>
<dbReference type="GO" id="GO:0016020">
    <property type="term" value="C:membrane"/>
    <property type="evidence" value="ECO:0007669"/>
    <property type="project" value="GOC"/>
</dbReference>
<dbReference type="Gene3D" id="3.60.21.10">
    <property type="match status" value="1"/>
</dbReference>
<feature type="domain" description="Calcineurin-like phosphoesterase" evidence="5">
    <location>
        <begin position="84"/>
        <end position="310"/>
    </location>
</feature>
<gene>
    <name evidence="6" type="ORF">ENQ20_17635</name>
</gene>
<reference evidence="6" key="1">
    <citation type="journal article" date="2020" name="mSystems">
        <title>Genome- and Community-Level Interaction Insights into Carbon Utilization and Element Cycling Functions of Hydrothermarchaeota in Hydrothermal Sediment.</title>
        <authorList>
            <person name="Zhou Z."/>
            <person name="Liu Y."/>
            <person name="Xu W."/>
            <person name="Pan J."/>
            <person name="Luo Z.H."/>
            <person name="Li M."/>
        </authorList>
    </citation>
    <scope>NUCLEOTIDE SEQUENCE [LARGE SCALE GENOMIC DNA]</scope>
    <source>
        <strain evidence="6">SpSt-289</strain>
    </source>
</reference>
<dbReference type="InterPro" id="IPR029052">
    <property type="entry name" value="Metallo-depent_PP-like"/>
</dbReference>
<keyword evidence="4" id="KW-1133">Transmembrane helix</keyword>
<accession>A0A7C1JV12</accession>
<comment type="caution">
    <text evidence="6">The sequence shown here is derived from an EMBL/GenBank/DDBJ whole genome shotgun (WGS) entry which is preliminary data.</text>
</comment>
<evidence type="ECO:0000256" key="1">
    <source>
        <dbReference type="ARBA" id="ARBA00022723"/>
    </source>
</evidence>
<dbReference type="EMBL" id="DSMG01000184">
    <property type="protein sequence ID" value="HDX33287.1"/>
    <property type="molecule type" value="Genomic_DNA"/>
</dbReference>
<protein>
    <recommendedName>
        <fullName evidence="5">Calcineurin-like phosphoesterase domain-containing protein</fullName>
    </recommendedName>
</protein>
<keyword evidence="4" id="KW-0472">Membrane</keyword>
<dbReference type="Pfam" id="PF00149">
    <property type="entry name" value="Metallophos"/>
    <property type="match status" value="1"/>
</dbReference>
<dbReference type="InterPro" id="IPR004843">
    <property type="entry name" value="Calcineurin-like_PHP"/>
</dbReference>
<evidence type="ECO:0000256" key="3">
    <source>
        <dbReference type="SAM" id="MobiDB-lite"/>
    </source>
</evidence>
<dbReference type="GO" id="GO:0008758">
    <property type="term" value="F:UDP-2,3-diacylglucosamine hydrolase activity"/>
    <property type="evidence" value="ECO:0007669"/>
    <property type="project" value="TreeGrafter"/>
</dbReference>
<proteinExistence type="predicted"/>
<evidence type="ECO:0000256" key="4">
    <source>
        <dbReference type="SAM" id="Phobius"/>
    </source>
</evidence>
<dbReference type="InterPro" id="IPR051158">
    <property type="entry name" value="Metallophosphoesterase_sf"/>
</dbReference>
<keyword evidence="2" id="KW-0378">Hydrolase</keyword>
<keyword evidence="4" id="KW-0812">Transmembrane</keyword>
<feature type="region of interest" description="Disordered" evidence="3">
    <location>
        <begin position="1"/>
        <end position="22"/>
    </location>
</feature>
<evidence type="ECO:0000259" key="5">
    <source>
        <dbReference type="Pfam" id="PF00149"/>
    </source>
</evidence>
<keyword evidence="1" id="KW-0479">Metal-binding</keyword>
<organism evidence="6">
    <name type="scientific">Caldilinea aerophila</name>
    <dbReference type="NCBI Taxonomy" id="133453"/>
    <lineage>
        <taxon>Bacteria</taxon>
        <taxon>Bacillati</taxon>
        <taxon>Chloroflexota</taxon>
        <taxon>Caldilineae</taxon>
        <taxon>Caldilineales</taxon>
        <taxon>Caldilineaceae</taxon>
        <taxon>Caldilinea</taxon>
    </lineage>
</organism>
<dbReference type="GO" id="GO:0046872">
    <property type="term" value="F:metal ion binding"/>
    <property type="evidence" value="ECO:0007669"/>
    <property type="project" value="UniProtKB-KW"/>
</dbReference>
<dbReference type="PANTHER" id="PTHR31302:SF31">
    <property type="entry name" value="PHOSPHODIESTERASE YAEI"/>
    <property type="match status" value="1"/>
</dbReference>
<dbReference type="AlphaFoldDB" id="A0A7C1JV12"/>
<evidence type="ECO:0000313" key="6">
    <source>
        <dbReference type="EMBL" id="HDX33287.1"/>
    </source>
</evidence>
<name>A0A7C1JV12_9CHLR</name>